<dbReference type="Pfam" id="PF02390">
    <property type="entry name" value="Methyltransf_4"/>
    <property type="match status" value="1"/>
</dbReference>
<dbReference type="InterPro" id="IPR029063">
    <property type="entry name" value="SAM-dependent_MTases_sf"/>
</dbReference>
<evidence type="ECO:0000256" key="6">
    <source>
        <dbReference type="ARBA" id="ARBA00022691"/>
    </source>
</evidence>
<organism evidence="8 9">
    <name type="scientific">Pseudolysobacter antarcticus</name>
    <dbReference type="NCBI Taxonomy" id="2511995"/>
    <lineage>
        <taxon>Bacteria</taxon>
        <taxon>Pseudomonadati</taxon>
        <taxon>Pseudomonadota</taxon>
        <taxon>Gammaproteobacteria</taxon>
        <taxon>Lysobacterales</taxon>
        <taxon>Rhodanobacteraceae</taxon>
        <taxon>Pseudolysobacter</taxon>
    </lineage>
</organism>
<comment type="function">
    <text evidence="2">Catalyzes the formation of N(7)-methylguanine at position 46 (m7G46) in tRNA.</text>
</comment>
<proteinExistence type="predicted"/>
<evidence type="ECO:0000313" key="8">
    <source>
        <dbReference type="EMBL" id="QBB71142.1"/>
    </source>
</evidence>
<dbReference type="EC" id="2.1.1.33" evidence="3"/>
<dbReference type="PROSITE" id="PS51625">
    <property type="entry name" value="SAM_MT_TRMB"/>
    <property type="match status" value="1"/>
</dbReference>
<keyword evidence="6" id="KW-0949">S-adenosyl-L-methionine</keyword>
<accession>A0A411HKT4</accession>
<dbReference type="PANTHER" id="PTHR23417:SF14">
    <property type="entry name" value="PENTACOTRIPEPTIDE-REPEAT REGION OF PRORP DOMAIN-CONTAINING PROTEIN"/>
    <property type="match status" value="1"/>
</dbReference>
<dbReference type="SUPFAM" id="SSF53335">
    <property type="entry name" value="S-adenosyl-L-methionine-dependent methyltransferases"/>
    <property type="match status" value="1"/>
</dbReference>
<evidence type="ECO:0000256" key="4">
    <source>
        <dbReference type="ARBA" id="ARBA00022603"/>
    </source>
</evidence>
<name>A0A411HKT4_9GAMM</name>
<dbReference type="PANTHER" id="PTHR23417">
    <property type="entry name" value="3-DEOXY-D-MANNO-OCTULOSONIC-ACID TRANSFERASE/TRNA GUANINE-N 7 - -METHYLTRANSFERASE"/>
    <property type="match status" value="1"/>
</dbReference>
<keyword evidence="5 8" id="KW-0808">Transferase</keyword>
<keyword evidence="9" id="KW-1185">Reference proteome</keyword>
<dbReference type="EMBL" id="CP035704">
    <property type="protein sequence ID" value="QBB71142.1"/>
    <property type="molecule type" value="Genomic_DNA"/>
</dbReference>
<evidence type="ECO:0000256" key="5">
    <source>
        <dbReference type="ARBA" id="ARBA00022679"/>
    </source>
</evidence>
<dbReference type="KEGG" id="xbc:ELE36_12695"/>
<evidence type="ECO:0000256" key="3">
    <source>
        <dbReference type="ARBA" id="ARBA00011977"/>
    </source>
</evidence>
<sequence>MFANSQPIQSSQQGPHARLREVVQKHLHTEFLRPPSQVSLSAFAGLAAKLSALPDPKPLILDTGCGTGVSTLALARQHADCHVIGIDKSELRLAQGQRLLQQPGAPKNASLLRCDLGDFWRLAAQAGWRVRHQYLLYPNPWPKPEHLKRRWHAHPVFPSLLALGGTLELRCNWRIYADEFAQALDCAGIVASVEEFIPEMALTPFEHKYQASAHTLWRCRALIPNR</sequence>
<dbReference type="GO" id="GO:0043527">
    <property type="term" value="C:tRNA methyltransferase complex"/>
    <property type="evidence" value="ECO:0007669"/>
    <property type="project" value="TreeGrafter"/>
</dbReference>
<evidence type="ECO:0000313" key="9">
    <source>
        <dbReference type="Proteomes" id="UP000291562"/>
    </source>
</evidence>
<dbReference type="RefSeq" id="WP_129833858.1">
    <property type="nucleotide sequence ID" value="NZ_CP035704.1"/>
</dbReference>
<dbReference type="CDD" id="cd02440">
    <property type="entry name" value="AdoMet_MTases"/>
    <property type="match status" value="1"/>
</dbReference>
<dbReference type="OrthoDB" id="9809889at2"/>
<comment type="catalytic activity">
    <reaction evidence="1">
        <text>guanosine(46) in tRNA + S-adenosyl-L-methionine = N(7)-methylguanosine(46) in tRNA + S-adenosyl-L-homocysteine</text>
        <dbReference type="Rhea" id="RHEA:42708"/>
        <dbReference type="Rhea" id="RHEA-COMP:10188"/>
        <dbReference type="Rhea" id="RHEA-COMP:10189"/>
        <dbReference type="ChEBI" id="CHEBI:57856"/>
        <dbReference type="ChEBI" id="CHEBI:59789"/>
        <dbReference type="ChEBI" id="CHEBI:74269"/>
        <dbReference type="ChEBI" id="CHEBI:74480"/>
        <dbReference type="EC" id="2.1.1.33"/>
    </reaction>
</comment>
<dbReference type="InterPro" id="IPR003358">
    <property type="entry name" value="tRNA_(Gua-N-7)_MeTrfase_Trmb"/>
</dbReference>
<evidence type="ECO:0000256" key="7">
    <source>
        <dbReference type="ARBA" id="ARBA00022694"/>
    </source>
</evidence>
<evidence type="ECO:0000256" key="2">
    <source>
        <dbReference type="ARBA" id="ARBA00003015"/>
    </source>
</evidence>
<evidence type="ECO:0000256" key="1">
    <source>
        <dbReference type="ARBA" id="ARBA00000142"/>
    </source>
</evidence>
<dbReference type="Gene3D" id="3.40.50.150">
    <property type="entry name" value="Vaccinia Virus protein VP39"/>
    <property type="match status" value="1"/>
</dbReference>
<dbReference type="Proteomes" id="UP000291562">
    <property type="component" value="Chromosome"/>
</dbReference>
<gene>
    <name evidence="8" type="ORF">ELE36_12695</name>
</gene>
<dbReference type="GO" id="GO:0008176">
    <property type="term" value="F:tRNA (guanine(46)-N7)-methyltransferase activity"/>
    <property type="evidence" value="ECO:0007669"/>
    <property type="project" value="UniProtKB-EC"/>
</dbReference>
<reference evidence="8 9" key="1">
    <citation type="submission" date="2019-01" db="EMBL/GenBank/DDBJ databases">
        <title>Pseudolysobacter antarctica gen. nov., sp. nov., isolated from Fildes Peninsula, Antarctica.</title>
        <authorList>
            <person name="Wei Z."/>
            <person name="Peng F."/>
        </authorList>
    </citation>
    <scope>NUCLEOTIDE SEQUENCE [LARGE SCALE GENOMIC DNA]</scope>
    <source>
        <strain evidence="8 9">AQ6-296</strain>
    </source>
</reference>
<keyword evidence="4 8" id="KW-0489">Methyltransferase</keyword>
<keyword evidence="7" id="KW-0819">tRNA processing</keyword>
<dbReference type="AlphaFoldDB" id="A0A411HKT4"/>
<protein>
    <recommendedName>
        <fullName evidence="3">tRNA (guanine(46)-N(7))-methyltransferase</fullName>
        <ecNumber evidence="3">2.1.1.33</ecNumber>
    </recommendedName>
</protein>